<proteinExistence type="predicted"/>
<feature type="region of interest" description="Disordered" evidence="1">
    <location>
        <begin position="80"/>
        <end position="121"/>
    </location>
</feature>
<dbReference type="Proteomes" id="UP000275408">
    <property type="component" value="Unassembled WGS sequence"/>
</dbReference>
<gene>
    <name evidence="2" type="ORF">pdam_00016153</name>
</gene>
<name>A0A3M6UMX9_POCDA</name>
<organism evidence="2 3">
    <name type="scientific">Pocillopora damicornis</name>
    <name type="common">Cauliflower coral</name>
    <name type="synonym">Millepora damicornis</name>
    <dbReference type="NCBI Taxonomy" id="46731"/>
    <lineage>
        <taxon>Eukaryota</taxon>
        <taxon>Metazoa</taxon>
        <taxon>Cnidaria</taxon>
        <taxon>Anthozoa</taxon>
        <taxon>Hexacorallia</taxon>
        <taxon>Scleractinia</taxon>
        <taxon>Astrocoeniina</taxon>
        <taxon>Pocilloporidae</taxon>
        <taxon>Pocillopora</taxon>
    </lineage>
</organism>
<dbReference type="EMBL" id="RCHS01001144">
    <property type="protein sequence ID" value="RMX54981.1"/>
    <property type="molecule type" value="Genomic_DNA"/>
</dbReference>
<protein>
    <submittedName>
        <fullName evidence="2">Uncharacterized protein</fullName>
    </submittedName>
</protein>
<keyword evidence="3" id="KW-1185">Reference proteome</keyword>
<evidence type="ECO:0000313" key="3">
    <source>
        <dbReference type="Proteomes" id="UP000275408"/>
    </source>
</evidence>
<comment type="caution">
    <text evidence="2">The sequence shown here is derived from an EMBL/GenBank/DDBJ whole genome shotgun (WGS) entry which is preliminary data.</text>
</comment>
<reference evidence="2 3" key="1">
    <citation type="journal article" date="2018" name="Sci. Rep.">
        <title>Comparative analysis of the Pocillopora damicornis genome highlights role of immune system in coral evolution.</title>
        <authorList>
            <person name="Cunning R."/>
            <person name="Bay R.A."/>
            <person name="Gillette P."/>
            <person name="Baker A.C."/>
            <person name="Traylor-Knowles N."/>
        </authorList>
    </citation>
    <scope>NUCLEOTIDE SEQUENCE [LARGE SCALE GENOMIC DNA]</scope>
    <source>
        <strain evidence="2">RSMAS</strain>
        <tissue evidence="2">Whole animal</tissue>
    </source>
</reference>
<accession>A0A3M6UMX9</accession>
<evidence type="ECO:0000256" key="1">
    <source>
        <dbReference type="SAM" id="MobiDB-lite"/>
    </source>
</evidence>
<evidence type="ECO:0000313" key="2">
    <source>
        <dbReference type="EMBL" id="RMX54981.1"/>
    </source>
</evidence>
<feature type="compositionally biased region" description="Acidic residues" evidence="1">
    <location>
        <begin position="111"/>
        <end position="121"/>
    </location>
</feature>
<dbReference type="AlphaFoldDB" id="A0A3M6UMX9"/>
<sequence length="121" mass="14010">MHRNTAEHVRKWKENFQEIIIARKDFESQELNFKSSERSREWVKRLPEVVLTLSREETELTGKKPVDAIYCQEKAVYAKSSTTHSRPVGLSEKRLGSSKNEVSLPPASWEVVEEEQLEPIG</sequence>